<dbReference type="Gene3D" id="3.60.15.10">
    <property type="entry name" value="Ribonuclease Z/Hydroxyacylglutathione hydrolase-like"/>
    <property type="match status" value="1"/>
</dbReference>
<gene>
    <name evidence="2" type="ORF">Y981_08855</name>
</gene>
<sequence>MNVGVETLYEDKDHLFLWLGKDESGQEEGVQANQYLIVDSGQGLLIDPGGFGVFSRVLVNLSHYIDPQSIRDIFLCHQDPDVGGSLSSWFEMTPAAVHVSELWVRFLLHYGVDDVTRFRGIPDSGGNLTFPSGRKVDFVPAHFMHSPGNFHLFDHASGILFTGDIGAAVYPQGQTPTFVENFDEHVLYMEGFHGRYIPTNQVVQAWLSRVRGLPVRQIAPQHGSIFRGENVGRFLDWIGTIRCGLETMKL</sequence>
<reference evidence="3" key="1">
    <citation type="submission" date="2014-02" db="EMBL/GenBank/DDBJ databases">
        <title>Complete genome sequence and comparative genomic analysis of the nitrogen-fixing bacterium Leptospirillum ferriphilum YSK.</title>
        <authorList>
            <person name="Guo X."/>
            <person name="Yin H."/>
            <person name="Liang Y."/>
            <person name="Hu Q."/>
            <person name="Ma L."/>
            <person name="Xiao Y."/>
            <person name="Zhang X."/>
            <person name="Qiu G."/>
            <person name="Liu X."/>
        </authorList>
    </citation>
    <scope>NUCLEOTIDE SEQUENCE [LARGE SCALE GENOMIC DNA]</scope>
    <source>
        <strain evidence="3">YSK</strain>
    </source>
</reference>
<dbReference type="HOGENOM" id="CLU_066633_0_0_0"/>
<reference evidence="2 3" key="2">
    <citation type="journal article" date="2015" name="Biomed. Res. Int.">
        <title>Effects of Arsenite Resistance on the Growth and Functional Gene Expression of Leptospirillum ferriphilum and Acidithiobacillus thiooxidans in Pure Culture and Coculture.</title>
        <authorList>
            <person name="Jiang H."/>
            <person name="Liang Y."/>
            <person name="Yin H."/>
            <person name="Xiao Y."/>
            <person name="Guo X."/>
            <person name="Xu Y."/>
            <person name="Hu Q."/>
            <person name="Liu H."/>
            <person name="Liu X."/>
        </authorList>
    </citation>
    <scope>NUCLEOTIDE SEQUENCE [LARGE SCALE GENOMIC DNA]</scope>
    <source>
        <strain evidence="2 3">YSK</strain>
    </source>
</reference>
<evidence type="ECO:0000313" key="2">
    <source>
        <dbReference type="EMBL" id="AIA30815.1"/>
    </source>
</evidence>
<dbReference type="CDD" id="cd07709">
    <property type="entry name" value="flavodiiron_proteins_MBL-fold"/>
    <property type="match status" value="1"/>
</dbReference>
<dbReference type="AlphaFoldDB" id="A0A059XUT3"/>
<organism evidence="2 3">
    <name type="scientific">Leptospirillum ferriphilum YSK</name>
    <dbReference type="NCBI Taxonomy" id="1441628"/>
    <lineage>
        <taxon>Bacteria</taxon>
        <taxon>Pseudomonadati</taxon>
        <taxon>Nitrospirota</taxon>
        <taxon>Nitrospiria</taxon>
        <taxon>Nitrospirales</taxon>
        <taxon>Nitrospiraceae</taxon>
        <taxon>Leptospirillum</taxon>
    </lineage>
</organism>
<evidence type="ECO:0000259" key="1">
    <source>
        <dbReference type="SMART" id="SM00849"/>
    </source>
</evidence>
<dbReference type="Proteomes" id="UP000027059">
    <property type="component" value="Chromosome"/>
</dbReference>
<dbReference type="SUPFAM" id="SSF56281">
    <property type="entry name" value="Metallo-hydrolase/oxidoreductase"/>
    <property type="match status" value="1"/>
</dbReference>
<feature type="domain" description="Metallo-beta-lactamase" evidence="1">
    <location>
        <begin position="31"/>
        <end position="222"/>
    </location>
</feature>
<dbReference type="KEGG" id="lfp:Y981_08855"/>
<accession>A0A059XUT3</accession>
<evidence type="ECO:0000313" key="3">
    <source>
        <dbReference type="Proteomes" id="UP000027059"/>
    </source>
</evidence>
<protein>
    <submittedName>
        <fullName evidence="2">Beta-lactamase</fullName>
    </submittedName>
</protein>
<dbReference type="SMART" id="SM00849">
    <property type="entry name" value="Lactamase_B"/>
    <property type="match status" value="1"/>
</dbReference>
<dbReference type="PANTHER" id="PTHR43041">
    <property type="entry name" value="HYDROLASE, METALLO-BETA-LACTAMASE SUPERFAMILY"/>
    <property type="match status" value="1"/>
</dbReference>
<dbReference type="InterPro" id="IPR001279">
    <property type="entry name" value="Metallo-B-lactamas"/>
</dbReference>
<dbReference type="EMBL" id="CP007243">
    <property type="protein sequence ID" value="AIA30815.1"/>
    <property type="molecule type" value="Genomic_DNA"/>
</dbReference>
<dbReference type="Pfam" id="PF19583">
    <property type="entry name" value="ODP"/>
    <property type="match status" value="1"/>
</dbReference>
<dbReference type="InterPro" id="IPR036866">
    <property type="entry name" value="RibonucZ/Hydroxyglut_hydro"/>
</dbReference>
<dbReference type="PANTHER" id="PTHR43041:SF1">
    <property type="entry name" value="METALLO-BETA-LACTAMASE DOMAIN-CONTAINING PROTEIN"/>
    <property type="match status" value="1"/>
</dbReference>
<keyword evidence="3" id="KW-1185">Reference proteome</keyword>
<dbReference type="InterPro" id="IPR045761">
    <property type="entry name" value="ODP_dom"/>
</dbReference>
<proteinExistence type="predicted"/>
<name>A0A059XUT3_9BACT</name>